<dbReference type="RefSeq" id="WP_188537155.1">
    <property type="nucleotide sequence ID" value="NZ_BMFT01000001.1"/>
</dbReference>
<protein>
    <recommendedName>
        <fullName evidence="3">Cyclic nucleotide-binding domain-containing protein</fullName>
    </recommendedName>
</protein>
<dbReference type="EMBL" id="BMFT01000001">
    <property type="protein sequence ID" value="GGH18318.1"/>
    <property type="molecule type" value="Genomic_DNA"/>
</dbReference>
<organism evidence="1 2">
    <name type="scientific">Paenibacillus segetis</name>
    <dbReference type="NCBI Taxonomy" id="1325360"/>
    <lineage>
        <taxon>Bacteria</taxon>
        <taxon>Bacillati</taxon>
        <taxon>Bacillota</taxon>
        <taxon>Bacilli</taxon>
        <taxon>Bacillales</taxon>
        <taxon>Paenibacillaceae</taxon>
        <taxon>Paenibacillus</taxon>
    </lineage>
</organism>
<keyword evidence="2" id="KW-1185">Reference proteome</keyword>
<proteinExistence type="predicted"/>
<dbReference type="Proteomes" id="UP000659344">
    <property type="component" value="Unassembled WGS sequence"/>
</dbReference>
<evidence type="ECO:0000313" key="1">
    <source>
        <dbReference type="EMBL" id="GGH18318.1"/>
    </source>
</evidence>
<reference evidence="2" key="1">
    <citation type="journal article" date="2019" name="Int. J. Syst. Evol. Microbiol.">
        <title>The Global Catalogue of Microorganisms (GCM) 10K type strain sequencing project: providing services to taxonomists for standard genome sequencing and annotation.</title>
        <authorList>
            <consortium name="The Broad Institute Genomics Platform"/>
            <consortium name="The Broad Institute Genome Sequencing Center for Infectious Disease"/>
            <person name="Wu L."/>
            <person name="Ma J."/>
        </authorList>
    </citation>
    <scope>NUCLEOTIDE SEQUENCE [LARGE SCALE GENOMIC DNA]</scope>
    <source>
        <strain evidence="2">CGMCC 1.12769</strain>
    </source>
</reference>
<gene>
    <name evidence="1" type="ORF">GCM10008013_14210</name>
</gene>
<evidence type="ECO:0000313" key="2">
    <source>
        <dbReference type="Proteomes" id="UP000659344"/>
    </source>
</evidence>
<name>A0ABQ1YAJ8_9BACL</name>
<accession>A0ABQ1YAJ8</accession>
<sequence>MFIAEYSRSFIPPQIWSRLGKAVSNKKACWLKFSVGNEGFEEYLLITNERVVKLERIEGQQSLCQVDDMGRLSSMCSNLAKRMKWSTSSSMELPALTLSRSQFDRVLRHSDELNMEEIMMELLKSCPDEAGVIDLARCLKLKRVQGYFTFLMANGEEWEGQRAQFIICHSMNWLVRSSTKEDEDWLIASPMSKVKLQELMIMWLRQSK</sequence>
<comment type="caution">
    <text evidence="1">The sequence shown here is derived from an EMBL/GenBank/DDBJ whole genome shotgun (WGS) entry which is preliminary data.</text>
</comment>
<evidence type="ECO:0008006" key="3">
    <source>
        <dbReference type="Google" id="ProtNLM"/>
    </source>
</evidence>